<proteinExistence type="inferred from homology"/>
<dbReference type="CDD" id="cd21077">
    <property type="entry name" value="DBD_Rad14"/>
    <property type="match status" value="1"/>
</dbReference>
<gene>
    <name evidence="13" type="ORF">BN980_GECA25s00835g</name>
</gene>
<name>A0A0J9XJS3_GEOCN</name>
<dbReference type="Proteomes" id="UP000242525">
    <property type="component" value="Unassembled WGS sequence"/>
</dbReference>
<dbReference type="PANTHER" id="PTHR10142">
    <property type="entry name" value="DNA REPAIR PROTEIN COMPLEMENTING XP-A CELLS"/>
    <property type="match status" value="1"/>
</dbReference>
<keyword evidence="9" id="KW-0539">Nucleus</keyword>
<reference evidence="13" key="1">
    <citation type="submission" date="2014-03" db="EMBL/GenBank/DDBJ databases">
        <authorList>
            <person name="Casaregola S."/>
        </authorList>
    </citation>
    <scope>NUCLEOTIDE SEQUENCE [LARGE SCALE GENOMIC DNA]</scope>
    <source>
        <strain evidence="13">CLIB 918</strain>
    </source>
</reference>
<dbReference type="InterPro" id="IPR022656">
    <property type="entry name" value="XPA_C"/>
</dbReference>
<dbReference type="InterPro" id="IPR037129">
    <property type="entry name" value="XPA_sf"/>
</dbReference>
<feature type="domain" description="XPA C-terminal" evidence="12">
    <location>
        <begin position="186"/>
        <end position="236"/>
    </location>
</feature>
<dbReference type="Pfam" id="PF05181">
    <property type="entry name" value="XPA_C"/>
    <property type="match status" value="1"/>
</dbReference>
<feature type="region of interest" description="Disordered" evidence="11">
    <location>
        <begin position="29"/>
        <end position="96"/>
    </location>
</feature>
<dbReference type="InterPro" id="IPR000465">
    <property type="entry name" value="XPA/RAD14"/>
</dbReference>
<dbReference type="EMBL" id="CCBN010000025">
    <property type="protein sequence ID" value="CDO57803.1"/>
    <property type="molecule type" value="Genomic_DNA"/>
</dbReference>
<keyword evidence="4" id="KW-0227">DNA damage</keyword>
<evidence type="ECO:0000256" key="1">
    <source>
        <dbReference type="ARBA" id="ARBA00004123"/>
    </source>
</evidence>
<keyword evidence="3" id="KW-0479">Metal-binding</keyword>
<sequence length="325" mass="37138">MAELTPDIIAKREANKQRAIDKLRAARERLAAAKGGSSSNSSKANSSSVNSSNSSTNAGTFNVNGKRPAETTPGPGPGPSQHRKANNPTQRRDYSSRLTENYIEFDFSKMKDSKGGFISDEAAVKSKEEQMKEEWKQQEKLRQGPDILDGDGPKCYECGTNELNFKLFNIFKCRVCKKCEKEFPDKYSLLTKTECREDYLLTDPELRDTEILPHMERPNPHKTTFNNMMLYLRYQVEEFAFKKWGGPEGLDAEYERRVVTKKERKDKKFLAKLKEMRRTTRANIHNSGKERQHTHEWSTGIQASNGMVRRRCAICGLTTEEFVMG</sequence>
<dbReference type="GO" id="GO:0070914">
    <property type="term" value="P:UV-damage excision repair"/>
    <property type="evidence" value="ECO:0007669"/>
    <property type="project" value="TreeGrafter"/>
</dbReference>
<dbReference type="Gene3D" id="3.90.530.10">
    <property type="entry name" value="XPA C-terminal domain"/>
    <property type="match status" value="1"/>
</dbReference>
<dbReference type="GO" id="GO:1901255">
    <property type="term" value="P:nucleotide-excision repair involved in interstrand cross-link repair"/>
    <property type="evidence" value="ECO:0007669"/>
    <property type="project" value="TreeGrafter"/>
</dbReference>
<evidence type="ECO:0000256" key="2">
    <source>
        <dbReference type="ARBA" id="ARBA00005548"/>
    </source>
</evidence>
<keyword evidence="14" id="KW-1185">Reference proteome</keyword>
<evidence type="ECO:0000256" key="4">
    <source>
        <dbReference type="ARBA" id="ARBA00022763"/>
    </source>
</evidence>
<dbReference type="InterPro" id="IPR009061">
    <property type="entry name" value="DNA-bd_dom_put_sf"/>
</dbReference>
<evidence type="ECO:0000256" key="10">
    <source>
        <dbReference type="ARBA" id="ARBA00072989"/>
    </source>
</evidence>
<protein>
    <recommendedName>
        <fullName evidence="10">DNA repair protein RAD14</fullName>
    </recommendedName>
</protein>
<organism evidence="13 14">
    <name type="scientific">Geotrichum candidum</name>
    <name type="common">Oospora lactis</name>
    <name type="synonym">Dipodascus geotrichum</name>
    <dbReference type="NCBI Taxonomy" id="1173061"/>
    <lineage>
        <taxon>Eukaryota</taxon>
        <taxon>Fungi</taxon>
        <taxon>Dikarya</taxon>
        <taxon>Ascomycota</taxon>
        <taxon>Saccharomycotina</taxon>
        <taxon>Dipodascomycetes</taxon>
        <taxon>Dipodascales</taxon>
        <taxon>Dipodascaceae</taxon>
        <taxon>Geotrichum</taxon>
    </lineage>
</organism>
<dbReference type="SUPFAM" id="SSF46955">
    <property type="entry name" value="Putative DNA-binding domain"/>
    <property type="match status" value="1"/>
</dbReference>
<dbReference type="GO" id="GO:0000110">
    <property type="term" value="C:nucleotide-excision repair factor 1 complex"/>
    <property type="evidence" value="ECO:0007669"/>
    <property type="project" value="TreeGrafter"/>
</dbReference>
<comment type="similarity">
    <text evidence="2">Belongs to the XPA family.</text>
</comment>
<dbReference type="AlphaFoldDB" id="A0A0J9XJS3"/>
<dbReference type="FunFam" id="3.90.530.10:FF:000003">
    <property type="entry name" value="Dna repair rad14 protein"/>
    <property type="match status" value="1"/>
</dbReference>
<evidence type="ECO:0000256" key="6">
    <source>
        <dbReference type="ARBA" id="ARBA00022833"/>
    </source>
</evidence>
<evidence type="ECO:0000256" key="11">
    <source>
        <dbReference type="SAM" id="MobiDB-lite"/>
    </source>
</evidence>
<evidence type="ECO:0000256" key="9">
    <source>
        <dbReference type="ARBA" id="ARBA00023242"/>
    </source>
</evidence>
<keyword evidence="6" id="KW-0862">Zinc</keyword>
<dbReference type="OrthoDB" id="5368863at2759"/>
<dbReference type="GO" id="GO:0003684">
    <property type="term" value="F:damaged DNA binding"/>
    <property type="evidence" value="ECO:0007669"/>
    <property type="project" value="InterPro"/>
</dbReference>
<evidence type="ECO:0000256" key="5">
    <source>
        <dbReference type="ARBA" id="ARBA00022771"/>
    </source>
</evidence>
<evidence type="ECO:0000313" key="14">
    <source>
        <dbReference type="Proteomes" id="UP000242525"/>
    </source>
</evidence>
<keyword evidence="7" id="KW-0238">DNA-binding</keyword>
<keyword evidence="8" id="KW-0234">DNA repair</keyword>
<dbReference type="GO" id="GO:0000715">
    <property type="term" value="P:nucleotide-excision repair, DNA damage recognition"/>
    <property type="evidence" value="ECO:0007669"/>
    <property type="project" value="TreeGrafter"/>
</dbReference>
<evidence type="ECO:0000259" key="12">
    <source>
        <dbReference type="Pfam" id="PF05181"/>
    </source>
</evidence>
<evidence type="ECO:0000313" key="13">
    <source>
        <dbReference type="EMBL" id="CDO57803.1"/>
    </source>
</evidence>
<feature type="compositionally biased region" description="Low complexity" evidence="11">
    <location>
        <begin position="32"/>
        <end position="60"/>
    </location>
</feature>
<evidence type="ECO:0000256" key="7">
    <source>
        <dbReference type="ARBA" id="ARBA00023125"/>
    </source>
</evidence>
<evidence type="ECO:0000256" key="3">
    <source>
        <dbReference type="ARBA" id="ARBA00022723"/>
    </source>
</evidence>
<dbReference type="GO" id="GO:0006284">
    <property type="term" value="P:base-excision repair"/>
    <property type="evidence" value="ECO:0007669"/>
    <property type="project" value="TreeGrafter"/>
</dbReference>
<comment type="subcellular location">
    <subcellularLocation>
        <location evidence="1">Nucleus</location>
    </subcellularLocation>
</comment>
<accession>A0A0J9XJS3</accession>
<keyword evidence="5" id="KW-0863">Zinc-finger</keyword>
<dbReference type="STRING" id="1173061.A0A0J9XJS3"/>
<dbReference type="GO" id="GO:0008270">
    <property type="term" value="F:zinc ion binding"/>
    <property type="evidence" value="ECO:0007669"/>
    <property type="project" value="UniProtKB-KW"/>
</dbReference>
<comment type="caution">
    <text evidence="13">The sequence shown here is derived from an EMBL/GenBank/DDBJ whole genome shotgun (WGS) entry which is preliminary data.</text>
</comment>
<dbReference type="NCBIfam" id="TIGR00598">
    <property type="entry name" value="rad14"/>
    <property type="match status" value="1"/>
</dbReference>
<evidence type="ECO:0000256" key="8">
    <source>
        <dbReference type="ARBA" id="ARBA00023204"/>
    </source>
</evidence>
<dbReference type="PANTHER" id="PTHR10142:SF0">
    <property type="entry name" value="DNA REPAIR PROTEIN COMPLEMENTING XP-A CELLS"/>
    <property type="match status" value="1"/>
</dbReference>